<evidence type="ECO:0000256" key="2">
    <source>
        <dbReference type="ARBA" id="ARBA00012405"/>
    </source>
</evidence>
<keyword evidence="5" id="KW-0274">FAD</keyword>
<keyword evidence="3" id="KW-0285">Flavoprotein</keyword>
<accession>A0AAE3GG25</accession>
<comment type="caution">
    <text evidence="11">The sequence shown here is derived from an EMBL/GenBank/DDBJ whole genome shotgun (WGS) entry which is preliminary data.</text>
</comment>
<evidence type="ECO:0000256" key="4">
    <source>
        <dbReference type="ARBA" id="ARBA00022692"/>
    </source>
</evidence>
<evidence type="ECO:0000259" key="10">
    <source>
        <dbReference type="PROSITE" id="PS51387"/>
    </source>
</evidence>
<name>A0AAE3GG25_9PSEU</name>
<organism evidence="11 12">
    <name type="scientific">Goodfellowiella coeruleoviolacea</name>
    <dbReference type="NCBI Taxonomy" id="334858"/>
    <lineage>
        <taxon>Bacteria</taxon>
        <taxon>Bacillati</taxon>
        <taxon>Actinomycetota</taxon>
        <taxon>Actinomycetes</taxon>
        <taxon>Pseudonocardiales</taxon>
        <taxon>Pseudonocardiaceae</taxon>
        <taxon>Goodfellowiella</taxon>
    </lineage>
</organism>
<dbReference type="GO" id="GO:0050614">
    <property type="term" value="F:Delta24-sterol reductase activity"/>
    <property type="evidence" value="ECO:0007669"/>
    <property type="project" value="UniProtKB-EC"/>
</dbReference>
<dbReference type="GO" id="GO:0071949">
    <property type="term" value="F:FAD binding"/>
    <property type="evidence" value="ECO:0007669"/>
    <property type="project" value="InterPro"/>
</dbReference>
<keyword evidence="7" id="KW-0560">Oxidoreductase</keyword>
<dbReference type="PANTHER" id="PTHR10801:SF0">
    <property type="entry name" value="DELTA(24)-STEROL REDUCTASE"/>
    <property type="match status" value="1"/>
</dbReference>
<dbReference type="InterPro" id="IPR040165">
    <property type="entry name" value="Diminuto-like"/>
</dbReference>
<protein>
    <recommendedName>
        <fullName evidence="2">Delta(24)-sterol reductase</fullName>
        <ecNumber evidence="2">1.3.1.72</ecNumber>
    </recommendedName>
</protein>
<dbReference type="Gene3D" id="3.30.465.10">
    <property type="match status" value="1"/>
</dbReference>
<evidence type="ECO:0000256" key="3">
    <source>
        <dbReference type="ARBA" id="ARBA00022630"/>
    </source>
</evidence>
<evidence type="ECO:0000256" key="8">
    <source>
        <dbReference type="ARBA" id="ARBA00023136"/>
    </source>
</evidence>
<feature type="domain" description="FAD-binding PCMH-type" evidence="10">
    <location>
        <begin position="16"/>
        <end position="187"/>
    </location>
</feature>
<gene>
    <name evidence="11" type="ORF">LX83_003576</name>
</gene>
<keyword evidence="6" id="KW-1133">Transmembrane helix</keyword>
<evidence type="ECO:0000256" key="1">
    <source>
        <dbReference type="ARBA" id="ARBA00004167"/>
    </source>
</evidence>
<proteinExistence type="predicted"/>
<dbReference type="Proteomes" id="UP001206128">
    <property type="component" value="Unassembled WGS sequence"/>
</dbReference>
<dbReference type="InterPro" id="IPR036318">
    <property type="entry name" value="FAD-bd_PCMH-like_sf"/>
</dbReference>
<comment type="subcellular location">
    <subcellularLocation>
        <location evidence="1">Membrane</location>
        <topology evidence="1">Single-pass membrane protein</topology>
    </subcellularLocation>
</comment>
<dbReference type="InterPro" id="IPR016164">
    <property type="entry name" value="FAD-linked_Oxase-like_C"/>
</dbReference>
<keyword evidence="12" id="KW-1185">Reference proteome</keyword>
<dbReference type="PROSITE" id="PS51387">
    <property type="entry name" value="FAD_PCMH"/>
    <property type="match status" value="1"/>
</dbReference>
<dbReference type="GO" id="GO:0016020">
    <property type="term" value="C:membrane"/>
    <property type="evidence" value="ECO:0007669"/>
    <property type="project" value="UniProtKB-SubCell"/>
</dbReference>
<dbReference type="InterPro" id="IPR016169">
    <property type="entry name" value="FAD-bd_PCMH_sub2"/>
</dbReference>
<reference evidence="11" key="1">
    <citation type="submission" date="2022-06" db="EMBL/GenBank/DDBJ databases">
        <title>Genomic Encyclopedia of Archaeal and Bacterial Type Strains, Phase II (KMG-II): from individual species to whole genera.</title>
        <authorList>
            <person name="Goeker M."/>
        </authorList>
    </citation>
    <scope>NUCLEOTIDE SEQUENCE</scope>
    <source>
        <strain evidence="11">DSM 43935</strain>
    </source>
</reference>
<dbReference type="AlphaFoldDB" id="A0AAE3GG25"/>
<dbReference type="SUPFAM" id="SSF55103">
    <property type="entry name" value="FAD-linked oxidases, C-terminal domain"/>
    <property type="match status" value="1"/>
</dbReference>
<evidence type="ECO:0000313" key="11">
    <source>
        <dbReference type="EMBL" id="MCP2166704.1"/>
    </source>
</evidence>
<evidence type="ECO:0000256" key="5">
    <source>
        <dbReference type="ARBA" id="ARBA00022827"/>
    </source>
</evidence>
<keyword evidence="8" id="KW-0472">Membrane</keyword>
<evidence type="ECO:0000256" key="7">
    <source>
        <dbReference type="ARBA" id="ARBA00023002"/>
    </source>
</evidence>
<evidence type="ECO:0000256" key="9">
    <source>
        <dbReference type="SAM" id="MobiDB-lite"/>
    </source>
</evidence>
<evidence type="ECO:0000256" key="6">
    <source>
        <dbReference type="ARBA" id="ARBA00022989"/>
    </source>
</evidence>
<feature type="region of interest" description="Disordered" evidence="9">
    <location>
        <begin position="1"/>
        <end position="25"/>
    </location>
</feature>
<keyword evidence="4" id="KW-0812">Transmembrane</keyword>
<dbReference type="InterPro" id="IPR016166">
    <property type="entry name" value="FAD-bd_PCMH"/>
</dbReference>
<dbReference type="EC" id="1.3.1.72" evidence="2"/>
<dbReference type="EMBL" id="JAMTCK010000008">
    <property type="protein sequence ID" value="MCP2166704.1"/>
    <property type="molecule type" value="Genomic_DNA"/>
</dbReference>
<evidence type="ECO:0000313" key="12">
    <source>
        <dbReference type="Proteomes" id="UP001206128"/>
    </source>
</evidence>
<dbReference type="InterPro" id="IPR006094">
    <property type="entry name" value="Oxid_FAD_bind_N"/>
</dbReference>
<dbReference type="Pfam" id="PF01565">
    <property type="entry name" value="FAD_binding_4"/>
    <property type="match status" value="1"/>
</dbReference>
<dbReference type="PANTHER" id="PTHR10801">
    <property type="entry name" value="24-DEHYDROCHOLESTEROL REDUCTASE"/>
    <property type="match status" value="1"/>
</dbReference>
<dbReference type="SUPFAM" id="SSF56176">
    <property type="entry name" value="FAD-binding/transporter-associated domain-like"/>
    <property type="match status" value="1"/>
</dbReference>
<sequence>MDMGGEPQVSSGENVRPGQADQAHDQAVTRLRAQYAALPPRAPVRLAKPTSNLFRFRAPSDAPGLDVSRFNRVLRVDPKARTADVQGMVTYEQLVDATLRHGLMPLVVPQLKTITLGGAVAGLGIESSSFRNGLPHESVREMEILTGDGRVVLAGPDTEHHELFRGFPNSYGTLGYALRLRIDLQPVRPYVRLRHVPFHTAQDCATAIAEISESRQYQGQPVDFIDGTVFGRNSLYLTLGDFVDIAPTVSDYTGNHIYYRSIPDKSTDYLRVRDYLWRWDTDWFWCSRALGVQHPVVRRLWPRQYLRSDVYRRLVAMDRRYRLSDRVRRLRGLPPAEPVIQDVEIPVERLPEFLDFFHRDIGISPIWLCPLRLRDDGGWPLYPLEPDTTYVNVGFWANVPLRRGEPVGSRNRAIERKVAELGGHKSLYSDSYYTAEDFWRHYNGEAYRSLKQHYDPRGRLPDLYAKCVRAQ</sequence>